<evidence type="ECO:0000313" key="6">
    <source>
        <dbReference type="EMBL" id="KAK9912444.1"/>
    </source>
</evidence>
<keyword evidence="1 4" id="KW-0732">Signal</keyword>
<feature type="domain" description="Bulb-type lectin" evidence="5">
    <location>
        <begin position="38"/>
        <end position="125"/>
    </location>
</feature>
<reference evidence="6 7" key="1">
    <citation type="journal article" date="2023" name="G3 (Bethesda)">
        <title>A chromosome-length genome assembly and annotation of blackberry (Rubus argutus, cv. 'Hillquist').</title>
        <authorList>
            <person name="Bruna T."/>
            <person name="Aryal R."/>
            <person name="Dudchenko O."/>
            <person name="Sargent D.J."/>
            <person name="Mead D."/>
            <person name="Buti M."/>
            <person name="Cavallini A."/>
            <person name="Hytonen T."/>
            <person name="Andres J."/>
            <person name="Pham M."/>
            <person name="Weisz D."/>
            <person name="Mascagni F."/>
            <person name="Usai G."/>
            <person name="Natali L."/>
            <person name="Bassil N."/>
            <person name="Fernandez G.E."/>
            <person name="Lomsadze A."/>
            <person name="Armour M."/>
            <person name="Olukolu B."/>
            <person name="Poorten T."/>
            <person name="Britton C."/>
            <person name="Davik J."/>
            <person name="Ashrafi H."/>
            <person name="Aiden E.L."/>
            <person name="Borodovsky M."/>
            <person name="Worthington M."/>
        </authorList>
    </citation>
    <scope>NUCLEOTIDE SEQUENCE [LARGE SCALE GENOMIC DNA]</scope>
    <source>
        <strain evidence="6">PI 553951</strain>
    </source>
</reference>
<feature type="signal peptide" evidence="4">
    <location>
        <begin position="1"/>
        <end position="26"/>
    </location>
</feature>
<dbReference type="InterPro" id="IPR001480">
    <property type="entry name" value="Bulb-type_lectin_dom"/>
</dbReference>
<name>A0AAW1VVQ2_RUBAR</name>
<feature type="chain" id="PRO_5043441542" description="Bulb-type lectin domain-containing protein" evidence="4">
    <location>
        <begin position="27"/>
        <end position="125"/>
    </location>
</feature>
<evidence type="ECO:0000259" key="5">
    <source>
        <dbReference type="PROSITE" id="PS50927"/>
    </source>
</evidence>
<evidence type="ECO:0000256" key="3">
    <source>
        <dbReference type="ARBA" id="ARBA00023180"/>
    </source>
</evidence>
<keyword evidence="3" id="KW-0325">Glycoprotein</keyword>
<accession>A0AAW1VVQ2</accession>
<organism evidence="6 7">
    <name type="scientific">Rubus argutus</name>
    <name type="common">Southern blackberry</name>
    <dbReference type="NCBI Taxonomy" id="59490"/>
    <lineage>
        <taxon>Eukaryota</taxon>
        <taxon>Viridiplantae</taxon>
        <taxon>Streptophyta</taxon>
        <taxon>Embryophyta</taxon>
        <taxon>Tracheophyta</taxon>
        <taxon>Spermatophyta</taxon>
        <taxon>Magnoliopsida</taxon>
        <taxon>eudicotyledons</taxon>
        <taxon>Gunneridae</taxon>
        <taxon>Pentapetalae</taxon>
        <taxon>rosids</taxon>
        <taxon>fabids</taxon>
        <taxon>Rosales</taxon>
        <taxon>Rosaceae</taxon>
        <taxon>Rosoideae</taxon>
        <taxon>Rosoideae incertae sedis</taxon>
        <taxon>Rubus</taxon>
    </lineage>
</organism>
<dbReference type="Proteomes" id="UP001457282">
    <property type="component" value="Unassembled WGS sequence"/>
</dbReference>
<proteinExistence type="predicted"/>
<dbReference type="AlphaFoldDB" id="A0AAW1VVQ2"/>
<keyword evidence="7" id="KW-1185">Reference proteome</keyword>
<dbReference type="InterPro" id="IPR036426">
    <property type="entry name" value="Bulb-type_lectin_dom_sf"/>
</dbReference>
<evidence type="ECO:0000256" key="4">
    <source>
        <dbReference type="SAM" id="SignalP"/>
    </source>
</evidence>
<dbReference type="PROSITE" id="PS50927">
    <property type="entry name" value="BULB_LECTIN"/>
    <property type="match status" value="1"/>
</dbReference>
<protein>
    <recommendedName>
        <fullName evidence="5">Bulb-type lectin domain-containing protein</fullName>
    </recommendedName>
</protein>
<dbReference type="SUPFAM" id="SSF51110">
    <property type="entry name" value="alpha-D-mannose-specific plant lectins"/>
    <property type="match status" value="1"/>
</dbReference>
<evidence type="ECO:0000256" key="2">
    <source>
        <dbReference type="ARBA" id="ARBA00023157"/>
    </source>
</evidence>
<keyword evidence="2" id="KW-1015">Disulfide bond</keyword>
<evidence type="ECO:0000313" key="7">
    <source>
        <dbReference type="Proteomes" id="UP001457282"/>
    </source>
</evidence>
<dbReference type="EMBL" id="JBEDUW010000007">
    <property type="protein sequence ID" value="KAK9912444.1"/>
    <property type="molecule type" value="Genomic_DNA"/>
</dbReference>
<gene>
    <name evidence="6" type="ORF">M0R45_036308</name>
</gene>
<sequence>MGSWKFIHFIGFVLFSVLLLSETCLASVRKFGKISPGIQGAPMDWIDNDGLFLLSNQSVFGFGFVTTPQDVTLFLLVIIHMDSRNIVWTANRGSPVSNSDKFVFGDKGAVSLLKNGSVVWTYKGA</sequence>
<comment type="caution">
    <text evidence="6">The sequence shown here is derived from an EMBL/GenBank/DDBJ whole genome shotgun (WGS) entry which is preliminary data.</text>
</comment>
<evidence type="ECO:0000256" key="1">
    <source>
        <dbReference type="ARBA" id="ARBA00022729"/>
    </source>
</evidence>